<dbReference type="Proteomes" id="UP000282076">
    <property type="component" value="Unassembled WGS sequence"/>
</dbReference>
<dbReference type="SUPFAM" id="SSF109604">
    <property type="entry name" value="HD-domain/PDEase-like"/>
    <property type="match status" value="1"/>
</dbReference>
<dbReference type="PANTHER" id="PTHR43155">
    <property type="entry name" value="CYCLIC DI-GMP PHOSPHODIESTERASE PA4108-RELATED"/>
    <property type="match status" value="1"/>
</dbReference>
<reference evidence="2 3" key="1">
    <citation type="submission" date="2018-10" db="EMBL/GenBank/DDBJ databases">
        <title>Cohnella sp. M2MS4P-1, whole genome shotgun sequence.</title>
        <authorList>
            <person name="Tuo L."/>
        </authorList>
    </citation>
    <scope>NUCLEOTIDE SEQUENCE [LARGE SCALE GENOMIC DNA]</scope>
    <source>
        <strain evidence="2 3">M2MS4P-1</strain>
    </source>
</reference>
<dbReference type="Pfam" id="PF13487">
    <property type="entry name" value="HD_5"/>
    <property type="match status" value="1"/>
</dbReference>
<protein>
    <submittedName>
        <fullName evidence="2">HD-GYP domain-containing protein</fullName>
    </submittedName>
</protein>
<dbReference type="SMART" id="SM00471">
    <property type="entry name" value="HDc"/>
    <property type="match status" value="1"/>
</dbReference>
<dbReference type="RefSeq" id="WP_120979720.1">
    <property type="nucleotide sequence ID" value="NZ_RBZM01000013.1"/>
</dbReference>
<dbReference type="CDD" id="cd00077">
    <property type="entry name" value="HDc"/>
    <property type="match status" value="1"/>
</dbReference>
<dbReference type="PROSITE" id="PS51832">
    <property type="entry name" value="HD_GYP"/>
    <property type="match status" value="1"/>
</dbReference>
<keyword evidence="3" id="KW-1185">Reference proteome</keyword>
<dbReference type="EMBL" id="RBZM01000013">
    <property type="protein sequence ID" value="RKP46292.1"/>
    <property type="molecule type" value="Genomic_DNA"/>
</dbReference>
<proteinExistence type="predicted"/>
<dbReference type="Gene3D" id="1.10.3210.10">
    <property type="entry name" value="Hypothetical protein af1432"/>
    <property type="match status" value="1"/>
</dbReference>
<accession>A0A494X7N5</accession>
<dbReference type="OrthoDB" id="9759601at2"/>
<feature type="domain" description="HD-GYP" evidence="1">
    <location>
        <begin position="108"/>
        <end position="304"/>
    </location>
</feature>
<name>A0A494X7N5_9BACL</name>
<sequence length="345" mass="38968">MDIKPDENLQHIVGKKINRDIFNPSGVLLVAESSIINQKHVRLLQKYDIALTSQDVTSIGPYCDPEAFIHYQIIEDTVQQVEYLFSEVRVSREIPLSQLRKEVIPTIHEAADGSHLLGLFASLQAKDDYTYRHNIAVSVISNLLGTWMGLDHQEILQLTTAALLHDVGKMLIPLEILNKPGKLNEQEYEVMKNHTVLGYELIKETVGANHRQAIVALQHHERMDGSGYPLGIDKDKLDLFSRIVSVADVFHAMTSMRVYRDPSPFNEVLFQMEKDTFGALDPVITRIFIEKIMNSLIGRSVLLTDGSEGTVLMIQSHDLTHPFIQSGSKFLDLSKDYAVQIKQIL</sequence>
<evidence type="ECO:0000259" key="1">
    <source>
        <dbReference type="PROSITE" id="PS51832"/>
    </source>
</evidence>
<gene>
    <name evidence="2" type="ORF">D7Z26_24765</name>
</gene>
<comment type="caution">
    <text evidence="2">The sequence shown here is derived from an EMBL/GenBank/DDBJ whole genome shotgun (WGS) entry which is preliminary data.</text>
</comment>
<dbReference type="AlphaFoldDB" id="A0A494X7N5"/>
<evidence type="ECO:0000313" key="2">
    <source>
        <dbReference type="EMBL" id="RKP46292.1"/>
    </source>
</evidence>
<dbReference type="InterPro" id="IPR037522">
    <property type="entry name" value="HD_GYP_dom"/>
</dbReference>
<organism evidence="2 3">
    <name type="scientific">Cohnella endophytica</name>
    <dbReference type="NCBI Taxonomy" id="2419778"/>
    <lineage>
        <taxon>Bacteria</taxon>
        <taxon>Bacillati</taxon>
        <taxon>Bacillota</taxon>
        <taxon>Bacilli</taxon>
        <taxon>Bacillales</taxon>
        <taxon>Paenibacillaceae</taxon>
        <taxon>Cohnella</taxon>
    </lineage>
</organism>
<dbReference type="PANTHER" id="PTHR43155:SF2">
    <property type="entry name" value="CYCLIC DI-GMP PHOSPHODIESTERASE PA4108"/>
    <property type="match status" value="1"/>
</dbReference>
<dbReference type="InterPro" id="IPR003607">
    <property type="entry name" value="HD/PDEase_dom"/>
</dbReference>
<evidence type="ECO:0000313" key="3">
    <source>
        <dbReference type="Proteomes" id="UP000282076"/>
    </source>
</evidence>